<dbReference type="Proteomes" id="UP001500621">
    <property type="component" value="Unassembled WGS sequence"/>
</dbReference>
<dbReference type="InterPro" id="IPR029058">
    <property type="entry name" value="AB_hydrolase_fold"/>
</dbReference>
<dbReference type="RefSeq" id="WP_345269164.1">
    <property type="nucleotide sequence ID" value="NZ_BAABIM010000004.1"/>
</dbReference>
<reference evidence="5" key="1">
    <citation type="journal article" date="2019" name="Int. J. Syst. Evol. Microbiol.">
        <title>The Global Catalogue of Microorganisms (GCM) 10K type strain sequencing project: providing services to taxonomists for standard genome sequencing and annotation.</title>
        <authorList>
            <consortium name="The Broad Institute Genomics Platform"/>
            <consortium name="The Broad Institute Genome Sequencing Center for Infectious Disease"/>
            <person name="Wu L."/>
            <person name="Ma J."/>
        </authorList>
    </citation>
    <scope>NUCLEOTIDE SEQUENCE [LARGE SCALE GENOMIC DNA]</scope>
    <source>
        <strain evidence="5">JCM 18127</strain>
    </source>
</reference>
<feature type="region of interest" description="Disordered" evidence="2">
    <location>
        <begin position="555"/>
        <end position="587"/>
    </location>
</feature>
<comment type="caution">
    <text evidence="4">The sequence shown here is derived from an EMBL/GenBank/DDBJ whole genome shotgun (WGS) entry which is preliminary data.</text>
</comment>
<evidence type="ECO:0000313" key="4">
    <source>
        <dbReference type="EMBL" id="GAA4695756.1"/>
    </source>
</evidence>
<sequence>MTTILLPPMPATLPALVADPGGVRECAGQLLAASAQVDDLGSFAAGDARLPGWTGDTAVAYHAEVAPQGERADAMSLALRSVGRRVEQHAGELEALRERRTDLDERRRHLVMQVALLREQAATPPTDPAEVDRLAQDCERIGRAVRTWEEDATAWTGDVAAEERAMVAAFEASTTAEQVEQTWGAAEDPADVALSTMPPSGASPERVSDWWEGLTREQQLALFVAAPGAVGNRDGIPAADRNAANSVALDRDLADGALLEERGLLTDAERQLLENARAADRAREAIGGRTDPVTGEPITPQLYLYDPGAFDGDGAVAISAGDLDTADNVAVVVPGFGTDGQSAPYQADRAATLYESSRYLDPSQSNATMFWIGYDAPDNLPWTGEGWDGAGVATEAAAQEGGERLADTVDGLRATREDDPAHLTTVGHSYGSTTTGHAAEGHDLDTDDLVFVGSPGVGGDTDHVSDTGIDPDHVWAGANSRDPIAMLGNHGAVHLETLGGGGLGDDPTEDDFGGQRFQAEDPSRGSVPWFDQHSLYFEHGSESLHNISQVVNGNYDQVQLAEPRTDPWHSGVQDPERDREPTTTTTR</sequence>
<dbReference type="SUPFAM" id="SSF53474">
    <property type="entry name" value="alpha/beta-Hydrolases"/>
    <property type="match status" value="1"/>
</dbReference>
<gene>
    <name evidence="4" type="ORF">GCM10023226_37700</name>
</gene>
<dbReference type="EMBL" id="BAABIM010000004">
    <property type="protein sequence ID" value="GAA4695756.1"/>
    <property type="molecule type" value="Genomic_DNA"/>
</dbReference>
<organism evidence="4 5">
    <name type="scientific">Nocardioides nanhaiensis</name>
    <dbReference type="NCBI Taxonomy" id="1476871"/>
    <lineage>
        <taxon>Bacteria</taxon>
        <taxon>Bacillati</taxon>
        <taxon>Actinomycetota</taxon>
        <taxon>Actinomycetes</taxon>
        <taxon>Propionibacteriales</taxon>
        <taxon>Nocardioidaceae</taxon>
        <taxon>Nocardioides</taxon>
    </lineage>
</organism>
<dbReference type="InterPro" id="IPR010427">
    <property type="entry name" value="DUF1023"/>
</dbReference>
<feature type="coiled-coil region" evidence="1">
    <location>
        <begin position="79"/>
        <end position="113"/>
    </location>
</feature>
<proteinExistence type="predicted"/>
<evidence type="ECO:0000256" key="1">
    <source>
        <dbReference type="SAM" id="Coils"/>
    </source>
</evidence>
<keyword evidence="1" id="KW-0175">Coiled coil</keyword>
<evidence type="ECO:0000259" key="3">
    <source>
        <dbReference type="Pfam" id="PF06259"/>
    </source>
</evidence>
<keyword evidence="5" id="KW-1185">Reference proteome</keyword>
<feature type="domain" description="DUF1023" evidence="3">
    <location>
        <begin position="313"/>
        <end position="487"/>
    </location>
</feature>
<evidence type="ECO:0000256" key="2">
    <source>
        <dbReference type="SAM" id="MobiDB-lite"/>
    </source>
</evidence>
<protein>
    <recommendedName>
        <fullName evidence="3">DUF1023 domain-containing protein</fullName>
    </recommendedName>
</protein>
<name>A0ABP8WUI1_9ACTN</name>
<accession>A0ABP8WUI1</accession>
<evidence type="ECO:0000313" key="5">
    <source>
        <dbReference type="Proteomes" id="UP001500621"/>
    </source>
</evidence>
<dbReference type="Pfam" id="PF06259">
    <property type="entry name" value="Abhydrolase_8"/>
    <property type="match status" value="1"/>
</dbReference>